<accession>A0A1G7A4B3</accession>
<name>A0A1G7A4B3_9NOCA</name>
<dbReference type="RefSeq" id="WP_217635618.1">
    <property type="nucleotide sequence ID" value="NZ_FNAB01000010.1"/>
</dbReference>
<keyword evidence="2" id="KW-1185">Reference proteome</keyword>
<protein>
    <submittedName>
        <fullName evidence="1">Hippurate hydrolase</fullName>
    </submittedName>
</protein>
<evidence type="ECO:0000313" key="2">
    <source>
        <dbReference type="Proteomes" id="UP000199417"/>
    </source>
</evidence>
<organism evidence="1 2">
    <name type="scientific">Rhodococcus tukisamuensis</name>
    <dbReference type="NCBI Taxonomy" id="168276"/>
    <lineage>
        <taxon>Bacteria</taxon>
        <taxon>Bacillati</taxon>
        <taxon>Actinomycetota</taxon>
        <taxon>Actinomycetes</taxon>
        <taxon>Mycobacteriales</taxon>
        <taxon>Nocardiaceae</taxon>
        <taxon>Rhodococcus</taxon>
    </lineage>
</organism>
<sequence length="155" mass="16191">MIPDEAVLKIDTRSFETHVAGRLVEGISRIANAESVASRAPRPPEITELNSFPLTVNDAQRSSRTVAALGAALGADKVFEIGPVSGSEDVGDLATAIEVPLVYWFIGGFEVGGGDCADAQQPLPSNHSPKFAPVIRPTLDTGVAALVAAAVEWLD</sequence>
<dbReference type="STRING" id="168276.SAMN05444580_1102"/>
<dbReference type="GO" id="GO:0016787">
    <property type="term" value="F:hydrolase activity"/>
    <property type="evidence" value="ECO:0007669"/>
    <property type="project" value="UniProtKB-KW"/>
</dbReference>
<dbReference type="AlphaFoldDB" id="A0A1G7A4B3"/>
<dbReference type="Proteomes" id="UP000199417">
    <property type="component" value="Unassembled WGS sequence"/>
</dbReference>
<dbReference type="Gene3D" id="3.40.630.10">
    <property type="entry name" value="Zn peptidases"/>
    <property type="match status" value="1"/>
</dbReference>
<dbReference type="SUPFAM" id="SSF53187">
    <property type="entry name" value="Zn-dependent exopeptidases"/>
    <property type="match status" value="1"/>
</dbReference>
<evidence type="ECO:0000313" key="1">
    <source>
        <dbReference type="EMBL" id="SDE08726.1"/>
    </source>
</evidence>
<gene>
    <name evidence="1" type="ORF">SAMN05444580_1102</name>
</gene>
<dbReference type="EMBL" id="FNAB01000010">
    <property type="protein sequence ID" value="SDE08726.1"/>
    <property type="molecule type" value="Genomic_DNA"/>
</dbReference>
<proteinExistence type="predicted"/>
<keyword evidence="1" id="KW-0378">Hydrolase</keyword>
<reference evidence="1 2" key="1">
    <citation type="submission" date="2016-10" db="EMBL/GenBank/DDBJ databases">
        <authorList>
            <person name="de Groot N.N."/>
        </authorList>
    </citation>
    <scope>NUCLEOTIDE SEQUENCE [LARGE SCALE GENOMIC DNA]</scope>
    <source>
        <strain evidence="1 2">JCM 11308</strain>
    </source>
</reference>